<comment type="caution">
    <text evidence="2">The sequence shown here is derived from an EMBL/GenBank/DDBJ whole genome shotgun (WGS) entry which is preliminary data.</text>
</comment>
<accession>A0A0F9Y2V1</accession>
<sequence>MSQESIEAECWDCDGTGLYIGCAEPKGTAVICATCGGSGCEKIWYKPFTRRKGRRGIQTIYIPRVSTRKETMTKKEAARELRRLLKPRTYLVRIWEECGIRVEAKWISALDVDVEISKKTWIGARKKKGVFTSDQLQIELAKFKQDIKELCDASDELAKQDGCKGEYERFLYFEGLKY</sequence>
<dbReference type="EMBL" id="LAZR01000049">
    <property type="protein sequence ID" value="KKN99003.1"/>
    <property type="molecule type" value="Genomic_DNA"/>
</dbReference>
<dbReference type="AlphaFoldDB" id="A0A0F9Y2V1"/>
<feature type="coiled-coil region" evidence="1">
    <location>
        <begin position="133"/>
        <end position="160"/>
    </location>
</feature>
<name>A0A0F9Y2V1_9ZZZZ</name>
<proteinExistence type="predicted"/>
<evidence type="ECO:0000313" key="2">
    <source>
        <dbReference type="EMBL" id="KKN99003.1"/>
    </source>
</evidence>
<gene>
    <name evidence="2" type="ORF">LCGC14_0142480</name>
</gene>
<organism evidence="2">
    <name type="scientific">marine sediment metagenome</name>
    <dbReference type="NCBI Taxonomy" id="412755"/>
    <lineage>
        <taxon>unclassified sequences</taxon>
        <taxon>metagenomes</taxon>
        <taxon>ecological metagenomes</taxon>
    </lineage>
</organism>
<reference evidence="2" key="1">
    <citation type="journal article" date="2015" name="Nature">
        <title>Complex archaea that bridge the gap between prokaryotes and eukaryotes.</title>
        <authorList>
            <person name="Spang A."/>
            <person name="Saw J.H."/>
            <person name="Jorgensen S.L."/>
            <person name="Zaremba-Niedzwiedzka K."/>
            <person name="Martijn J."/>
            <person name="Lind A.E."/>
            <person name="van Eijk R."/>
            <person name="Schleper C."/>
            <person name="Guy L."/>
            <person name="Ettema T.J."/>
        </authorList>
    </citation>
    <scope>NUCLEOTIDE SEQUENCE</scope>
</reference>
<evidence type="ECO:0000256" key="1">
    <source>
        <dbReference type="SAM" id="Coils"/>
    </source>
</evidence>
<protein>
    <submittedName>
        <fullName evidence="2">Uncharacterized protein</fullName>
    </submittedName>
</protein>
<keyword evidence="1" id="KW-0175">Coiled coil</keyword>